<dbReference type="PANTHER" id="PTHR47236:SF4">
    <property type="entry name" value="GENE 9195-RELATED"/>
    <property type="match status" value="1"/>
</dbReference>
<dbReference type="Proteomes" id="UP001476798">
    <property type="component" value="Unassembled WGS sequence"/>
</dbReference>
<protein>
    <submittedName>
        <fullName evidence="1">Uncharacterized protein</fullName>
    </submittedName>
</protein>
<comment type="caution">
    <text evidence="1">The sequence shown here is derived from an EMBL/GenBank/DDBJ whole genome shotgun (WGS) entry which is preliminary data.</text>
</comment>
<dbReference type="SMART" id="SM01411">
    <property type="entry name" value="Ephrin_rec_like"/>
    <property type="match status" value="1"/>
</dbReference>
<dbReference type="EMBL" id="JAHRIO010030859">
    <property type="protein sequence ID" value="MEQ2168328.1"/>
    <property type="molecule type" value="Genomic_DNA"/>
</dbReference>
<evidence type="ECO:0000313" key="2">
    <source>
        <dbReference type="Proteomes" id="UP001476798"/>
    </source>
</evidence>
<keyword evidence="2" id="KW-1185">Reference proteome</keyword>
<dbReference type="SUPFAM" id="SSF57184">
    <property type="entry name" value="Growth factor receptor domain"/>
    <property type="match status" value="1"/>
</dbReference>
<name>A0ABV0NCM2_9TELE</name>
<evidence type="ECO:0000313" key="1">
    <source>
        <dbReference type="EMBL" id="MEQ2168328.1"/>
    </source>
</evidence>
<proteinExistence type="predicted"/>
<accession>A0ABV0NCM2</accession>
<gene>
    <name evidence="1" type="ORF">GOODEAATRI_013162</name>
</gene>
<dbReference type="InterPro" id="IPR009030">
    <property type="entry name" value="Growth_fac_rcpt_cys_sf"/>
</dbReference>
<organism evidence="1 2">
    <name type="scientific">Goodea atripinnis</name>
    <dbReference type="NCBI Taxonomy" id="208336"/>
    <lineage>
        <taxon>Eukaryota</taxon>
        <taxon>Metazoa</taxon>
        <taxon>Chordata</taxon>
        <taxon>Craniata</taxon>
        <taxon>Vertebrata</taxon>
        <taxon>Euteleostomi</taxon>
        <taxon>Actinopterygii</taxon>
        <taxon>Neopterygii</taxon>
        <taxon>Teleostei</taxon>
        <taxon>Neoteleostei</taxon>
        <taxon>Acanthomorphata</taxon>
        <taxon>Ovalentaria</taxon>
        <taxon>Atherinomorphae</taxon>
        <taxon>Cyprinodontiformes</taxon>
        <taxon>Goodeidae</taxon>
        <taxon>Goodea</taxon>
    </lineage>
</organism>
<dbReference type="PANTHER" id="PTHR47236">
    <property type="entry name" value="GENE, 32742-RELATED-RELATED"/>
    <property type="match status" value="1"/>
</dbReference>
<reference evidence="1 2" key="1">
    <citation type="submission" date="2021-06" db="EMBL/GenBank/DDBJ databases">
        <authorList>
            <person name="Palmer J.M."/>
        </authorList>
    </citation>
    <scope>NUCLEOTIDE SEQUENCE [LARGE SCALE GENOMIC DNA]</scope>
    <source>
        <strain evidence="1 2">GA_2019</strain>
        <tissue evidence="1">Muscle</tissue>
    </source>
</reference>
<sequence length="146" mass="15700">MELLLRKGYFCQSGATVPTPESSEIFLRNGPCPVGHYCPAGSLTPVPCPAGSIRNATGTSFRGVSMQNCFACPAGHYCSSDGLAIPSGPCSAGFYCPFDFSSTTPYAFLWPFLSRGICNGLAMSYRRIPTKPGVRELFPMPTWILL</sequence>